<dbReference type="eggNOG" id="ENOG502Z7X9">
    <property type="taxonomic scope" value="Bacteria"/>
</dbReference>
<evidence type="ECO:0000313" key="1">
    <source>
        <dbReference type="EMBL" id="ADD79088.1"/>
    </source>
</evidence>
<dbReference type="STRING" id="706191.PANA_3921"/>
<dbReference type="HOGENOM" id="CLU_098587_0_0_6"/>
<evidence type="ECO:0000313" key="2">
    <source>
        <dbReference type="Proteomes" id="UP000001702"/>
    </source>
</evidence>
<dbReference type="AlphaFoldDB" id="D4GE46"/>
<gene>
    <name evidence="1" type="primary">sid</name>
    <name evidence="1" type="ordered locus">PANA_3921</name>
</gene>
<dbReference type="Gene3D" id="1.20.58.1090">
    <property type="entry name" value="Phage polarity suppression protein monomer"/>
    <property type="match status" value="1"/>
</dbReference>
<keyword evidence="2" id="KW-1185">Reference proteome</keyword>
<dbReference type="EMBL" id="CP001875">
    <property type="protein sequence ID" value="ADD79088.1"/>
    <property type="molecule type" value="Genomic_DNA"/>
</dbReference>
<dbReference type="Proteomes" id="UP000001702">
    <property type="component" value="Chromosome"/>
</dbReference>
<reference evidence="1 2" key="1">
    <citation type="journal article" date="2010" name="J. Bacteriol.">
        <title>Genome sequence of Pantoea ananatis LMG20103, the causative agent of Eucalyptus blight and dieback.</title>
        <authorList>
            <person name="De Maayer P."/>
            <person name="Chan W.Y."/>
            <person name="Venter S.N."/>
            <person name="Toth I.K."/>
            <person name="Birch P.R."/>
            <person name="Joubert F."/>
            <person name="Coutinho T.A."/>
        </authorList>
    </citation>
    <scope>NUCLEOTIDE SEQUENCE [LARGE SCALE GENOMIC DNA]</scope>
    <source>
        <strain evidence="1 2">LMG 20103</strain>
    </source>
</reference>
<proteinExistence type="predicted"/>
<dbReference type="KEGG" id="pam:PANA_3921"/>
<sequence length="290" mass="32200">MLYRKQKVSQPAALFWQALCQARHTARTWLTCASPGTIDLLKTTTQEADMTDTALSLPAATQAALDKVSTAKAAWLEARRVQAAAAENDETIRQRRAETEATANAQNDEWRALFRDSSGAMTPEMRALRTEIALNRETMEEFDALLASHAEETARLPFETADRAQEYISAHNSLVELRAMQLWQDFMRDHGQPLIQTLSLLHITLGRQAALVTGVVDSVNDPDSVLKNFIRRHITEPAVSGEAMPDSDPVFRLCGVSPDATARADAGRTLSPAARHKARIRLELKQKESR</sequence>
<accession>D4GE46</accession>
<name>D4GE46_PANAM</name>
<protein>
    <submittedName>
        <fullName evidence="1">Sid</fullName>
    </submittedName>
</protein>
<organism evidence="1 2">
    <name type="scientific">Pantoea ananatis (strain LMG 20103)</name>
    <dbReference type="NCBI Taxonomy" id="706191"/>
    <lineage>
        <taxon>Bacteria</taxon>
        <taxon>Pseudomonadati</taxon>
        <taxon>Pseudomonadota</taxon>
        <taxon>Gammaproteobacteria</taxon>
        <taxon>Enterobacterales</taxon>
        <taxon>Erwiniaceae</taxon>
        <taxon>Pantoea</taxon>
    </lineage>
</organism>